<proteinExistence type="predicted"/>
<keyword evidence="1" id="KW-0812">Transmembrane</keyword>
<feature type="transmembrane region" description="Helical" evidence="1">
    <location>
        <begin position="218"/>
        <end position="243"/>
    </location>
</feature>
<feature type="transmembrane region" description="Helical" evidence="1">
    <location>
        <begin position="50"/>
        <end position="68"/>
    </location>
</feature>
<keyword evidence="3" id="KW-1185">Reference proteome</keyword>
<dbReference type="PANTHER" id="PTHR43424">
    <property type="entry name" value="LOCUS PUTATIVE PROTEIN 1-RELATED"/>
    <property type="match status" value="1"/>
</dbReference>
<dbReference type="PANTHER" id="PTHR43424:SF1">
    <property type="entry name" value="LOCUS PUTATIVE PROTEIN 1-RELATED"/>
    <property type="match status" value="1"/>
</dbReference>
<evidence type="ECO:0008006" key="4">
    <source>
        <dbReference type="Google" id="ProtNLM"/>
    </source>
</evidence>
<feature type="transmembrane region" description="Helical" evidence="1">
    <location>
        <begin position="20"/>
        <end position="38"/>
    </location>
</feature>
<feature type="transmembrane region" description="Helical" evidence="1">
    <location>
        <begin position="291"/>
        <end position="318"/>
    </location>
</feature>
<organism evidence="2 3">
    <name type="scientific">Micromonospora maris</name>
    <dbReference type="NCBI Taxonomy" id="1003110"/>
    <lineage>
        <taxon>Bacteria</taxon>
        <taxon>Bacillati</taxon>
        <taxon>Actinomycetota</taxon>
        <taxon>Actinomycetes</taxon>
        <taxon>Micromonosporales</taxon>
        <taxon>Micromonosporaceae</taxon>
        <taxon>Micromonospora</taxon>
    </lineage>
</organism>
<feature type="transmembrane region" description="Helical" evidence="1">
    <location>
        <begin position="387"/>
        <end position="408"/>
    </location>
</feature>
<dbReference type="Proteomes" id="UP000053246">
    <property type="component" value="Unassembled WGS sequence"/>
</dbReference>
<reference evidence="2 3" key="1">
    <citation type="submission" date="2015-10" db="EMBL/GenBank/DDBJ databases">
        <authorList>
            <person name="Ju K.-S."/>
            <person name="Doroghazi J.R."/>
            <person name="Metcalf W.W."/>
        </authorList>
    </citation>
    <scope>NUCLEOTIDE SEQUENCE [LARGE SCALE GENOMIC DNA]</scope>
    <source>
        <strain evidence="2 3">NRRL B-24793</strain>
    </source>
</reference>
<feature type="transmembrane region" description="Helical" evidence="1">
    <location>
        <begin position="330"/>
        <end position="351"/>
    </location>
</feature>
<protein>
    <recommendedName>
        <fullName evidence="4">Polysaccharide biosynthesis protein</fullName>
    </recommendedName>
</protein>
<feature type="transmembrane region" description="Helical" evidence="1">
    <location>
        <begin position="249"/>
        <end position="270"/>
    </location>
</feature>
<gene>
    <name evidence="2" type="ORF">ADL17_09405</name>
</gene>
<dbReference type="InterPro" id="IPR052556">
    <property type="entry name" value="PolySynth_Transporter"/>
</dbReference>
<dbReference type="EMBL" id="LMWI01000001">
    <property type="protein sequence ID" value="KUJ49158.1"/>
    <property type="molecule type" value="Genomic_DNA"/>
</dbReference>
<sequence length="438" mass="45851">MATAVRQIRDDRVVRTAGGLIGSQIVIAVVSFAISLLSARVLGPTGRGELALYVLLAQVACVFCVLGAEQAYPAALTARPGVQQAGREVWRLVRWSTLLVVTAVASAIVIKNGATGNAWLLCLGFMLYVTGLVLLRVLTAASAAASSARRQLAVVVVWQLALLPVGGLLALLEVQSPGLWLCLFGATGVLPLAVVVFGRRAGRPQEQPGPDLSRARALGLRLIPATITNLLLLRAERFLIPWLASLAELGIYVVVATLTELIDLPMRYLLRAMAPDLADQIRTGRLRHRRILLIGLAYGVGGGSAVGVVVGIVLVPLFGAEYAGAVNLALPLGLAAGIYSFSRVGATICVAAHMPHLNTMMDLFGLVASVVGCLLLIPGHGATGATIATLVAYCLVAVVSVWCVRVVVRQIEARANHIDSPKGGPDSAAVRDKTSVSS</sequence>
<name>A0A9X0LGB8_9ACTN</name>
<evidence type="ECO:0000256" key="1">
    <source>
        <dbReference type="SAM" id="Phobius"/>
    </source>
</evidence>
<feature type="transmembrane region" description="Helical" evidence="1">
    <location>
        <begin position="363"/>
        <end position="381"/>
    </location>
</feature>
<keyword evidence="1" id="KW-0472">Membrane</keyword>
<feature type="transmembrane region" description="Helical" evidence="1">
    <location>
        <begin position="178"/>
        <end position="197"/>
    </location>
</feature>
<comment type="caution">
    <text evidence="2">The sequence shown here is derived from an EMBL/GenBank/DDBJ whole genome shotgun (WGS) entry which is preliminary data.</text>
</comment>
<feature type="transmembrane region" description="Helical" evidence="1">
    <location>
        <begin position="151"/>
        <end position="172"/>
    </location>
</feature>
<feature type="transmembrane region" description="Helical" evidence="1">
    <location>
        <begin position="116"/>
        <end position="139"/>
    </location>
</feature>
<keyword evidence="1" id="KW-1133">Transmembrane helix</keyword>
<accession>A0A9X0LGB8</accession>
<dbReference type="AlphaFoldDB" id="A0A9X0LGB8"/>
<evidence type="ECO:0000313" key="2">
    <source>
        <dbReference type="EMBL" id="KUJ49158.1"/>
    </source>
</evidence>
<evidence type="ECO:0000313" key="3">
    <source>
        <dbReference type="Proteomes" id="UP000053246"/>
    </source>
</evidence>
<feature type="transmembrane region" description="Helical" evidence="1">
    <location>
        <begin position="89"/>
        <end position="110"/>
    </location>
</feature>